<accession>A0A1T5E3Q5</accession>
<name>A0A1T5E3Q5_9SPHI</name>
<dbReference type="InterPro" id="IPR007046">
    <property type="entry name" value="RNA_pol_sigma_54_core-bd"/>
</dbReference>
<dbReference type="Gene3D" id="1.10.10.1330">
    <property type="entry name" value="RNA polymerase sigma-54 factor, core-binding domain"/>
    <property type="match status" value="1"/>
</dbReference>
<dbReference type="GO" id="GO:0016779">
    <property type="term" value="F:nucleotidyltransferase activity"/>
    <property type="evidence" value="ECO:0007669"/>
    <property type="project" value="UniProtKB-KW"/>
</dbReference>
<evidence type="ECO:0000256" key="8">
    <source>
        <dbReference type="ARBA" id="ARBA00023163"/>
    </source>
</evidence>
<dbReference type="Gene3D" id="1.10.10.60">
    <property type="entry name" value="Homeodomain-like"/>
    <property type="match status" value="1"/>
</dbReference>
<keyword evidence="6" id="KW-0731">Sigma factor</keyword>
<evidence type="ECO:0000256" key="2">
    <source>
        <dbReference type="ARBA" id="ARBA00022478"/>
    </source>
</evidence>
<dbReference type="Pfam" id="PF04552">
    <property type="entry name" value="Sigma54_DBD"/>
    <property type="match status" value="1"/>
</dbReference>
<dbReference type="InterPro" id="IPR007634">
    <property type="entry name" value="RNA_pol_sigma_54_DNA-bd"/>
</dbReference>
<dbReference type="EMBL" id="FUYS01000008">
    <property type="protein sequence ID" value="SKB78591.1"/>
    <property type="molecule type" value="Genomic_DNA"/>
</dbReference>
<evidence type="ECO:0000256" key="7">
    <source>
        <dbReference type="ARBA" id="ARBA00023125"/>
    </source>
</evidence>
<protein>
    <submittedName>
        <fullName evidence="12">RNA polymerase, sigma 54 subunit, RpoN/SigL</fullName>
    </submittedName>
</protein>
<evidence type="ECO:0000256" key="6">
    <source>
        <dbReference type="ARBA" id="ARBA00023082"/>
    </source>
</evidence>
<sequence>MLKQTLQQKLLQKLSPQQIQFIKLLQVPTVSLDARIKEELEENPALEDISLANMNDPVEEYPDKDPDEDSFGDDDQSAELDEFNVDDYLQTDDINDYDYGSGQHNGDDEEDRKEIPIAIQNSFFENLQQQLDLLALSDKDFLIGQQIIGSLDDDGYLRRPISSLIDDLAFSQNVIAEEQEVEEMLKVIQEFDPAGIGARNLQECLLIQLRKKDQENPVIKKAMAIVENYLDEFTKKHYDKLERALNISSEELKEIVNEILKLNPKPGDSGAVAGKQLHIIPDFHITNNDGVLHLTLNARNAPELRVSRSYQEMFDHYDKAAQKDKKMKEAVQFVKQKLDSAKWFIDAIKQRQQTLLKTMNAIMNYQYEYFLTADERKLKPMILKDIADRIDMDISTVSRVANSKYVQTEFGTFLLKSFFSEAIQTDTGEEVSNKEVKKILEECISNENKRKPLADEKLTEILKEKGYTIARRTVAKYREAMGIPVARLRKQL</sequence>
<dbReference type="Pfam" id="PF04963">
    <property type="entry name" value="Sigma54_CBD"/>
    <property type="match status" value="1"/>
</dbReference>
<keyword evidence="2" id="KW-0240">DNA-directed RNA polymerase</keyword>
<keyword evidence="13" id="KW-1185">Reference proteome</keyword>
<evidence type="ECO:0000313" key="13">
    <source>
        <dbReference type="Proteomes" id="UP000190541"/>
    </source>
</evidence>
<dbReference type="OrthoDB" id="9814402at2"/>
<evidence type="ECO:0000256" key="4">
    <source>
        <dbReference type="ARBA" id="ARBA00022695"/>
    </source>
</evidence>
<dbReference type="PANTHER" id="PTHR32248">
    <property type="entry name" value="RNA POLYMERASE SIGMA-54 FACTOR"/>
    <property type="match status" value="1"/>
</dbReference>
<dbReference type="InterPro" id="IPR038709">
    <property type="entry name" value="RpoN_core-bd_sf"/>
</dbReference>
<dbReference type="GO" id="GO:0006352">
    <property type="term" value="P:DNA-templated transcription initiation"/>
    <property type="evidence" value="ECO:0007669"/>
    <property type="project" value="InterPro"/>
</dbReference>
<dbReference type="STRING" id="623280.SAMN05660226_03137"/>
<organism evidence="12 13">
    <name type="scientific">Parapedobacter luteus</name>
    <dbReference type="NCBI Taxonomy" id="623280"/>
    <lineage>
        <taxon>Bacteria</taxon>
        <taxon>Pseudomonadati</taxon>
        <taxon>Bacteroidota</taxon>
        <taxon>Sphingobacteriia</taxon>
        <taxon>Sphingobacteriales</taxon>
        <taxon>Sphingobacteriaceae</taxon>
        <taxon>Parapedobacter</taxon>
    </lineage>
</organism>
<feature type="domain" description="RNA polymerase sigma factor 54 core-binding" evidence="11">
    <location>
        <begin position="120"/>
        <end position="310"/>
    </location>
</feature>
<dbReference type="RefSeq" id="WP_079717784.1">
    <property type="nucleotide sequence ID" value="NZ_FUYS01000008.1"/>
</dbReference>
<feature type="domain" description="RNA polymerase sigma factor 54 DNA-binding" evidence="10">
    <location>
        <begin position="332"/>
        <end position="491"/>
    </location>
</feature>
<feature type="region of interest" description="Disordered" evidence="9">
    <location>
        <begin position="47"/>
        <end position="85"/>
    </location>
</feature>
<proteinExistence type="inferred from homology"/>
<evidence type="ECO:0000256" key="5">
    <source>
        <dbReference type="ARBA" id="ARBA00023015"/>
    </source>
</evidence>
<dbReference type="PROSITE" id="PS00718">
    <property type="entry name" value="SIGMA54_2"/>
    <property type="match status" value="1"/>
</dbReference>
<gene>
    <name evidence="12" type="ORF">SAMN05660226_03137</name>
</gene>
<reference evidence="12 13" key="1">
    <citation type="submission" date="2017-02" db="EMBL/GenBank/DDBJ databases">
        <authorList>
            <person name="Peterson S.W."/>
        </authorList>
    </citation>
    <scope>NUCLEOTIDE SEQUENCE [LARGE SCALE GENOMIC DNA]</scope>
    <source>
        <strain evidence="12 13">DSM 22899</strain>
    </source>
</reference>
<dbReference type="AlphaFoldDB" id="A0A1T5E3Q5"/>
<keyword evidence="4" id="KW-0548">Nucleotidyltransferase</keyword>
<evidence type="ECO:0000256" key="3">
    <source>
        <dbReference type="ARBA" id="ARBA00022679"/>
    </source>
</evidence>
<dbReference type="Pfam" id="PF00309">
    <property type="entry name" value="Sigma54_AID"/>
    <property type="match status" value="1"/>
</dbReference>
<dbReference type="Proteomes" id="UP000190541">
    <property type="component" value="Unassembled WGS sequence"/>
</dbReference>
<dbReference type="PANTHER" id="PTHR32248:SF4">
    <property type="entry name" value="RNA POLYMERASE SIGMA-54 FACTOR"/>
    <property type="match status" value="1"/>
</dbReference>
<dbReference type="NCBIfam" id="TIGR02395">
    <property type="entry name" value="rpoN_sigma"/>
    <property type="match status" value="1"/>
</dbReference>
<dbReference type="GO" id="GO:0000428">
    <property type="term" value="C:DNA-directed RNA polymerase complex"/>
    <property type="evidence" value="ECO:0007669"/>
    <property type="project" value="UniProtKB-KW"/>
</dbReference>
<evidence type="ECO:0000313" key="12">
    <source>
        <dbReference type="EMBL" id="SKB78591.1"/>
    </source>
</evidence>
<comment type="similarity">
    <text evidence="1">Belongs to the sigma-54 factor family.</text>
</comment>
<keyword evidence="8" id="KW-0804">Transcription</keyword>
<dbReference type="GO" id="GO:0016987">
    <property type="term" value="F:sigma factor activity"/>
    <property type="evidence" value="ECO:0007669"/>
    <property type="project" value="UniProtKB-KW"/>
</dbReference>
<keyword evidence="3" id="KW-0808">Transferase</keyword>
<feature type="compositionally biased region" description="Acidic residues" evidence="9">
    <location>
        <begin position="57"/>
        <end position="85"/>
    </location>
</feature>
<dbReference type="GO" id="GO:0001216">
    <property type="term" value="F:DNA-binding transcription activator activity"/>
    <property type="evidence" value="ECO:0007669"/>
    <property type="project" value="InterPro"/>
</dbReference>
<dbReference type="PIRSF" id="PIRSF000774">
    <property type="entry name" value="RpoN"/>
    <property type="match status" value="1"/>
</dbReference>
<evidence type="ECO:0000259" key="10">
    <source>
        <dbReference type="Pfam" id="PF04552"/>
    </source>
</evidence>
<dbReference type="InterPro" id="IPR000394">
    <property type="entry name" value="RNA_pol_sigma_54"/>
</dbReference>
<evidence type="ECO:0000256" key="1">
    <source>
        <dbReference type="ARBA" id="ARBA00008798"/>
    </source>
</evidence>
<dbReference type="PROSITE" id="PS50044">
    <property type="entry name" value="SIGMA54_3"/>
    <property type="match status" value="1"/>
</dbReference>
<keyword evidence="5" id="KW-0805">Transcription regulation</keyword>
<evidence type="ECO:0000259" key="11">
    <source>
        <dbReference type="Pfam" id="PF04963"/>
    </source>
</evidence>
<evidence type="ECO:0000256" key="9">
    <source>
        <dbReference type="SAM" id="MobiDB-lite"/>
    </source>
</evidence>
<keyword evidence="7" id="KW-0238">DNA-binding</keyword>
<dbReference type="GO" id="GO:0003677">
    <property type="term" value="F:DNA binding"/>
    <property type="evidence" value="ECO:0007669"/>
    <property type="project" value="UniProtKB-KW"/>
</dbReference>
<dbReference type="PRINTS" id="PR00045">
    <property type="entry name" value="SIGMA54FCT"/>
</dbReference>